<reference evidence="7" key="1">
    <citation type="journal article" date="2022" name="Mol. Ecol. Resour.">
        <title>The complete and closed genome of the facultative generalist Candidatus Endoriftia persephone from deep-sea hydrothermal vents.</title>
        <authorList>
            <person name="de Oliveira A.L."/>
            <person name="Srivastava A."/>
            <person name="Espada-Hinojosa S."/>
            <person name="Bright M."/>
        </authorList>
    </citation>
    <scope>NUCLEOTIDE SEQUENCE</scope>
    <source>
        <strain evidence="7">Tica-EPR-9o50.N</strain>
    </source>
</reference>
<dbReference type="KEGG" id="eps:L0Y14_05765"/>
<evidence type="ECO:0000256" key="5">
    <source>
        <dbReference type="ARBA" id="ARBA00024361"/>
    </source>
</evidence>
<comment type="similarity">
    <text evidence="5">Belongs to the LECT2/MIM-1 family.</text>
</comment>
<dbReference type="GO" id="GO:0046872">
    <property type="term" value="F:metal ion binding"/>
    <property type="evidence" value="ECO:0007669"/>
    <property type="project" value="UniProtKB-KW"/>
</dbReference>
<dbReference type="PANTHER" id="PTHR11329:SF0">
    <property type="entry name" value="LEUKOCYTE CELL-DERIVED CHEMOTAXIN-2"/>
    <property type="match status" value="1"/>
</dbReference>
<evidence type="ECO:0000259" key="6">
    <source>
        <dbReference type="Pfam" id="PF01551"/>
    </source>
</evidence>
<gene>
    <name evidence="7" type="ORF">L0Y14_05765</name>
</gene>
<evidence type="ECO:0000313" key="7">
    <source>
        <dbReference type="EMBL" id="USF88738.1"/>
    </source>
</evidence>
<protein>
    <submittedName>
        <fullName evidence="7">M23 family metallopeptidase</fullName>
    </submittedName>
</protein>
<organism evidence="7 8">
    <name type="scientific">Candidatus Endoriftia persephonae</name>
    <dbReference type="NCBI Taxonomy" id="393765"/>
    <lineage>
        <taxon>Bacteria</taxon>
        <taxon>Pseudomonadati</taxon>
        <taxon>Pseudomonadota</taxon>
        <taxon>Gammaproteobacteria</taxon>
        <taxon>Chromatiales</taxon>
        <taxon>Sedimenticolaceae</taxon>
        <taxon>Candidatus Endoriftia</taxon>
    </lineage>
</organism>
<name>A0A9J7A169_9GAMM</name>
<dbReference type="InterPro" id="IPR016047">
    <property type="entry name" value="M23ase_b-sheet_dom"/>
</dbReference>
<keyword evidence="3" id="KW-0862">Zinc</keyword>
<evidence type="ECO:0000256" key="2">
    <source>
        <dbReference type="ARBA" id="ARBA00022729"/>
    </source>
</evidence>
<keyword evidence="1" id="KW-0479">Metal-binding</keyword>
<feature type="domain" description="M23ase beta-sheet core" evidence="6">
    <location>
        <begin position="26"/>
        <end position="131"/>
    </location>
</feature>
<evidence type="ECO:0000256" key="4">
    <source>
        <dbReference type="ARBA" id="ARBA00023157"/>
    </source>
</evidence>
<dbReference type="PANTHER" id="PTHR11329">
    <property type="entry name" value="LEUKOCYTE CELL-DERIVED CHEMOTAXIN 2"/>
    <property type="match status" value="1"/>
</dbReference>
<dbReference type="Gene3D" id="2.70.70.10">
    <property type="entry name" value="Glucose Permease (Domain IIA)"/>
    <property type="match status" value="1"/>
</dbReference>
<keyword evidence="2" id="KW-0732">Signal</keyword>
<dbReference type="AlphaFoldDB" id="A0A9J7A169"/>
<sequence>MILIGAPIRGSDKQGSGAYMAPRGSRFHRGLDIACYAGSEVYSVSAGIVTKIGYPYDPRHPIKGKLRYVEVQDGDGMRSRYFYVSPLVEVGDVVRRRELIGVTQGLINIYPGITDHFHFEVKSERGQFLNPHDYLDKKGVGY</sequence>
<evidence type="ECO:0000256" key="3">
    <source>
        <dbReference type="ARBA" id="ARBA00022833"/>
    </source>
</evidence>
<dbReference type="SUPFAM" id="SSF51261">
    <property type="entry name" value="Duplicated hybrid motif"/>
    <property type="match status" value="1"/>
</dbReference>
<evidence type="ECO:0000256" key="1">
    <source>
        <dbReference type="ARBA" id="ARBA00022723"/>
    </source>
</evidence>
<dbReference type="InterPro" id="IPR008663">
    <property type="entry name" value="LECT2"/>
</dbReference>
<keyword evidence="4" id="KW-1015">Disulfide bond</keyword>
<dbReference type="InterPro" id="IPR011055">
    <property type="entry name" value="Dup_hybrid_motif"/>
</dbReference>
<keyword evidence="8" id="KW-1185">Reference proteome</keyword>
<evidence type="ECO:0000313" key="8">
    <source>
        <dbReference type="Proteomes" id="UP001056649"/>
    </source>
</evidence>
<dbReference type="CDD" id="cd12797">
    <property type="entry name" value="M23_peptidase"/>
    <property type="match status" value="1"/>
</dbReference>
<dbReference type="EMBL" id="CP090569">
    <property type="protein sequence ID" value="USF88738.1"/>
    <property type="molecule type" value="Genomic_DNA"/>
</dbReference>
<dbReference type="Pfam" id="PF01551">
    <property type="entry name" value="Peptidase_M23"/>
    <property type="match status" value="1"/>
</dbReference>
<dbReference type="Proteomes" id="UP001056649">
    <property type="component" value="Chromosome"/>
</dbReference>
<accession>A0A9J7A169</accession>
<dbReference type="RefSeq" id="WP_138921761.1">
    <property type="nucleotide sequence ID" value="NZ_CP090569.1"/>
</dbReference>
<proteinExistence type="inferred from homology"/>